<dbReference type="OrthoDB" id="3254104at2759"/>
<feature type="region of interest" description="Disordered" evidence="1">
    <location>
        <begin position="631"/>
        <end position="652"/>
    </location>
</feature>
<keyword evidence="2" id="KW-1133">Transmembrane helix</keyword>
<evidence type="ECO:0000256" key="1">
    <source>
        <dbReference type="SAM" id="MobiDB-lite"/>
    </source>
</evidence>
<dbReference type="AlphaFoldDB" id="A0A178C3H2"/>
<feature type="transmembrane region" description="Helical" evidence="2">
    <location>
        <begin position="120"/>
        <end position="140"/>
    </location>
</feature>
<protein>
    <submittedName>
        <fullName evidence="3">Uncharacterized protein</fullName>
    </submittedName>
</protein>
<evidence type="ECO:0000313" key="3">
    <source>
        <dbReference type="EMBL" id="OAL24478.1"/>
    </source>
</evidence>
<keyword evidence="2" id="KW-0472">Membrane</keyword>
<dbReference type="Proteomes" id="UP000185904">
    <property type="component" value="Unassembled WGS sequence"/>
</dbReference>
<keyword evidence="4" id="KW-1185">Reference proteome</keyword>
<accession>A0A178C3H2</accession>
<evidence type="ECO:0000256" key="2">
    <source>
        <dbReference type="SAM" id="Phobius"/>
    </source>
</evidence>
<feature type="compositionally biased region" description="Basic and acidic residues" evidence="1">
    <location>
        <begin position="477"/>
        <end position="490"/>
    </location>
</feature>
<feature type="transmembrane region" description="Helical" evidence="2">
    <location>
        <begin position="186"/>
        <end position="209"/>
    </location>
</feature>
<dbReference type="EMBL" id="LVCJ01000117">
    <property type="protein sequence ID" value="OAL24478.1"/>
    <property type="molecule type" value="Genomic_DNA"/>
</dbReference>
<sequence>MARTEPNPLKTKGSISLGRKNSSKPSVLTRAETLSSKPTLTRVPSIQTRYMEMLLHLDQIPRLYNILASLFTWILLAGFLVVPGTFTTFKNSKAFQDADNDDDANEVAHAIVHSIAHIGLLWLSGAFCVVGTLGCLWLWLRWRKNYVWLINRIFLPVTLNSVAGLITTLVNVYTAQHGVWSVTAKITAIVTGSCVGVAGILFGCYNFWILRRIQKVHARETGLNAQHEDETLVEKLKTSRRRGPKRRKLREQDSSDLDRCYYVCEDRGYHLDPDVRVGLDINHDETLYWFSDDSITDRSIAAEEPCPLLDFSAVGALARPSPTISPKTGGGKVIFKRKGTRSLSEADLTENPSPLPPILMTAKARTSIQLPSCHLEPSRNRCPPEYHSDYLNDVRIPSPLLYHSSQFEYITPSDNPWLTWNVPSFKFAHGQQKPEPDFTSYRPVVCGAALDERTHMQRNESLGFAVCTAASSRHKAEASHVSDGSHDSSTHGDVLSSGDDLDSRELTRPNQEYSLIADVDRNSLVTPMGLDFPWYHDFFMPRVSYSKEIGVPPDVAPSEDNLIFPTLPTPINLDHALIACCSVNNIVHPSGNKAARSWERAGRGLPSSRDLVDTTRSPSISDAVEAAVHGACSTSEAQTTRGSFDSRDDTITSDGPYPGAAIKVVIPPCMDLVPARLYQHQLIAWPLSTAAVEARNRRDSDISAVLRMADWLAGLNTLGPYVGGQLGLPLPEPPGNDVGLNSRRYMSSSSETPSSVLYAQVQCHGGLAEDEADSGSPDEGYFTCSERYSEAVLLEDTPTDEEWVDWEWDFESDDVDESIGLFATELEGANKADTV</sequence>
<keyword evidence="2" id="KW-0812">Transmembrane</keyword>
<feature type="transmembrane region" description="Helical" evidence="2">
    <location>
        <begin position="63"/>
        <end position="82"/>
    </location>
</feature>
<organism evidence="3 4">
    <name type="scientific">Fonsecaea nubica</name>
    <dbReference type="NCBI Taxonomy" id="856822"/>
    <lineage>
        <taxon>Eukaryota</taxon>
        <taxon>Fungi</taxon>
        <taxon>Dikarya</taxon>
        <taxon>Ascomycota</taxon>
        <taxon>Pezizomycotina</taxon>
        <taxon>Eurotiomycetes</taxon>
        <taxon>Chaetothyriomycetidae</taxon>
        <taxon>Chaetothyriales</taxon>
        <taxon>Herpotrichiellaceae</taxon>
        <taxon>Fonsecaea</taxon>
    </lineage>
</organism>
<feature type="compositionally biased region" description="Polar residues" evidence="1">
    <location>
        <begin position="632"/>
        <end position="643"/>
    </location>
</feature>
<proteinExistence type="predicted"/>
<dbReference type="RefSeq" id="XP_022495129.1">
    <property type="nucleotide sequence ID" value="XM_022648892.1"/>
</dbReference>
<evidence type="ECO:0000313" key="4">
    <source>
        <dbReference type="Proteomes" id="UP000185904"/>
    </source>
</evidence>
<feature type="transmembrane region" description="Helical" evidence="2">
    <location>
        <begin position="152"/>
        <end position="174"/>
    </location>
</feature>
<reference evidence="3 4" key="1">
    <citation type="submission" date="2016-03" db="EMBL/GenBank/DDBJ databases">
        <title>The draft genome sequence of Fonsecaea nubica causative agent of cutaneous subcutaneous infection in human host.</title>
        <authorList>
            <person name="Costa F."/>
            <person name="Sybren D.H."/>
            <person name="Raittz R.T."/>
            <person name="Weiss V.A."/>
            <person name="Leao A.C."/>
            <person name="Gomes R."/>
            <person name="De Souza E.M."/>
            <person name="Pedrosa F.O."/>
            <person name="Steffens M.B."/>
            <person name="Bombassaro A."/>
            <person name="Tadra-Sfeir M.Z."/>
            <person name="Moreno L.F."/>
            <person name="Najafzadeh M.J."/>
            <person name="Felipe M.S."/>
            <person name="Teixeira M."/>
            <person name="Sun J."/>
            <person name="Xi L."/>
            <person name="Castro M.A."/>
            <person name="Vicente V.A."/>
        </authorList>
    </citation>
    <scope>NUCLEOTIDE SEQUENCE [LARGE SCALE GENOMIC DNA]</scope>
    <source>
        <strain evidence="3 4">CBS 269.64</strain>
    </source>
</reference>
<feature type="compositionally biased region" description="Polar residues" evidence="1">
    <location>
        <begin position="19"/>
        <end position="29"/>
    </location>
</feature>
<feature type="region of interest" description="Disordered" evidence="1">
    <location>
        <begin position="1"/>
        <end position="29"/>
    </location>
</feature>
<comment type="caution">
    <text evidence="3">The sequence shown here is derived from an EMBL/GenBank/DDBJ whole genome shotgun (WGS) entry which is preliminary data.</text>
</comment>
<name>A0A178C3H2_9EURO</name>
<gene>
    <name evidence="3" type="ORF">AYO20_10636</name>
</gene>
<feature type="region of interest" description="Disordered" evidence="1">
    <location>
        <begin position="477"/>
        <end position="506"/>
    </location>
</feature>
<dbReference type="GeneID" id="34594024"/>